<feature type="domain" description="Glycosyltransferase subfamily 4-like N-terminal" evidence="3">
    <location>
        <begin position="16"/>
        <end position="144"/>
    </location>
</feature>
<evidence type="ECO:0000259" key="2">
    <source>
        <dbReference type="Pfam" id="PF00534"/>
    </source>
</evidence>
<evidence type="ECO:0000313" key="5">
    <source>
        <dbReference type="Proteomes" id="UP000055024"/>
    </source>
</evidence>
<dbReference type="PANTHER" id="PTHR44147:SF2">
    <property type="entry name" value="DEHYDROGENASE_REDUCTASE SDR FAMILY MEMBER 1"/>
    <property type="match status" value="1"/>
</dbReference>
<keyword evidence="5" id="KW-1185">Reference proteome</keyword>
<dbReference type="PRINTS" id="PR00081">
    <property type="entry name" value="GDHRDH"/>
</dbReference>
<evidence type="ECO:0000259" key="3">
    <source>
        <dbReference type="Pfam" id="PF13439"/>
    </source>
</evidence>
<dbReference type="Gene3D" id="3.40.50.2000">
    <property type="entry name" value="Glycogen Phosphorylase B"/>
    <property type="match status" value="2"/>
</dbReference>
<dbReference type="AlphaFoldDB" id="A0A0V1HQA7"/>
<gene>
    <name evidence="4" type="primary">ALG2</name>
    <name evidence="4" type="ORF">T11_5775</name>
</gene>
<dbReference type="OrthoDB" id="448893at2759"/>
<evidence type="ECO:0000256" key="1">
    <source>
        <dbReference type="ARBA" id="ARBA00022676"/>
    </source>
</evidence>
<dbReference type="GO" id="GO:0016757">
    <property type="term" value="F:glycosyltransferase activity"/>
    <property type="evidence" value="ECO:0007669"/>
    <property type="project" value="UniProtKB-KW"/>
</dbReference>
<feature type="domain" description="Glycosyl transferase family 1" evidence="2">
    <location>
        <begin position="200"/>
        <end position="349"/>
    </location>
</feature>
<dbReference type="STRING" id="268475.A0A0V1HQA7"/>
<dbReference type="EMBL" id="JYDP01000046">
    <property type="protein sequence ID" value="KRZ11797.1"/>
    <property type="molecule type" value="Genomic_DNA"/>
</dbReference>
<proteinExistence type="predicted"/>
<dbReference type="SUPFAM" id="SSF51735">
    <property type="entry name" value="NAD(P)-binding Rossmann-fold domains"/>
    <property type="match status" value="2"/>
</dbReference>
<dbReference type="Gene3D" id="3.40.50.720">
    <property type="entry name" value="NAD(P)-binding Rossmann-like Domain"/>
    <property type="match status" value="2"/>
</dbReference>
<comment type="caution">
    <text evidence="4">The sequence shown here is derived from an EMBL/GenBank/DDBJ whole genome shotgun (WGS) entry which is preliminary data.</text>
</comment>
<dbReference type="SUPFAM" id="SSF53756">
    <property type="entry name" value="UDP-Glycosyltransferase/glycogen phosphorylase"/>
    <property type="match status" value="1"/>
</dbReference>
<dbReference type="Pfam" id="PF13439">
    <property type="entry name" value="Glyco_transf_4"/>
    <property type="match status" value="1"/>
</dbReference>
<dbReference type="Pfam" id="PF00534">
    <property type="entry name" value="Glycos_transf_1"/>
    <property type="match status" value="1"/>
</dbReference>
<dbReference type="Pfam" id="PF00106">
    <property type="entry name" value="adh_short"/>
    <property type="match status" value="1"/>
</dbReference>
<reference evidence="4 5" key="1">
    <citation type="submission" date="2015-01" db="EMBL/GenBank/DDBJ databases">
        <title>Evolution of Trichinella species and genotypes.</title>
        <authorList>
            <person name="Korhonen P.K."/>
            <person name="Edoardo P."/>
            <person name="Giuseppe L.R."/>
            <person name="Gasser R.B."/>
        </authorList>
    </citation>
    <scope>NUCLEOTIDE SEQUENCE [LARGE SCALE GENOMIC DNA]</scope>
    <source>
        <strain evidence="4">ISS1029</strain>
    </source>
</reference>
<dbReference type="PANTHER" id="PTHR44147">
    <property type="entry name" value="DEHYDROGENASE/REDUCTASE SDR FAMILY MEMBER 1"/>
    <property type="match status" value="1"/>
</dbReference>
<sequence length="849" mass="94817">MCEKGRIAFLHPDLGIGGAERLVVDAALSLKRSGYDVCLFTSHHDLQHCFPETANGTLSVVVSGDFIPRSVFGKCKAVCAYLRMIWLGLFVLLFSKFRFDVAFVDQISAVVPLLRLFSRAKIIFYCHFPDQLLSERSSLVKSFYRFPIDQLEDYSTNEVCRKTFKSFERHSCVHVLYPSFNTSLLSVEKLAPISETVLPRNRKYYFLSLNRFEPKKNVELAIYAFLNLRETLTEEYKDAVQLLCKRLNLNNFVSFVESPTEELKISLIVNCTALVYTPSNEHFGIVPLEAMYCQVPVIACNSGGPMETILHERTGYLVPSDPQAFADVMIKFVEDATLKTKFGQAGREWVLKKFGPDHIRWRKEKVFCVLLVLISFVRTALHCCHMIFIVMLYLIQLLVSVEMLSGRVALVTGAPRGIGRGIAFQLGEAGATVYITSRPVDKSDSSENADLPTLEKTAEEVNGRGGKAIAVYCDHSKDEEIKALFQRIEEEQNGQLDILVNNAYSGIKAIASCIGKKFWECEPDVWDDINNTGLRNHYICSVYAARLMVPRKSGLIVTISSVGGLRYLFNVPYGVGKAACDRMAVDCAEELKAENVAYISIWPGAVQTELILNNLDAMSEMAIGSFDKETVKNIFINGESTEYVGKAVVHLAADKDVIKRTGRVYFTADIGREYGFVDVNNRSINSIRSLKHMLSMSNYRKMAWAVPAWIRIPGWLMTAGEESFKHLPFRRESGNKVASLSKNSGFGSGLFCARSRTSSFGSTIVAFDSDGEEKVFCVLFVLISFVRTALHCFHMIFIVMLHLIQLFVAVEMLSGRVPLVTGASRGIGRGIALQLGEAGATVYITSNEV</sequence>
<dbReference type="InterPro" id="IPR028098">
    <property type="entry name" value="Glyco_trans_4-like_N"/>
</dbReference>
<accession>A0A0V1HQA7</accession>
<dbReference type="InterPro" id="IPR002347">
    <property type="entry name" value="SDR_fam"/>
</dbReference>
<dbReference type="Proteomes" id="UP000055024">
    <property type="component" value="Unassembled WGS sequence"/>
</dbReference>
<evidence type="ECO:0000313" key="4">
    <source>
        <dbReference type="EMBL" id="KRZ11797.1"/>
    </source>
</evidence>
<organism evidence="4 5">
    <name type="scientific">Trichinella zimbabwensis</name>
    <dbReference type="NCBI Taxonomy" id="268475"/>
    <lineage>
        <taxon>Eukaryota</taxon>
        <taxon>Metazoa</taxon>
        <taxon>Ecdysozoa</taxon>
        <taxon>Nematoda</taxon>
        <taxon>Enoplea</taxon>
        <taxon>Dorylaimia</taxon>
        <taxon>Trichinellida</taxon>
        <taxon>Trichinellidae</taxon>
        <taxon>Trichinella</taxon>
    </lineage>
</organism>
<keyword evidence="4" id="KW-0808">Transferase</keyword>
<dbReference type="CDD" id="cd09763">
    <property type="entry name" value="DHRS1-like_SDR_c"/>
    <property type="match status" value="1"/>
</dbReference>
<dbReference type="InterPro" id="IPR001296">
    <property type="entry name" value="Glyco_trans_1"/>
</dbReference>
<name>A0A0V1HQA7_9BILA</name>
<keyword evidence="1 4" id="KW-0328">Glycosyltransferase</keyword>
<dbReference type="InterPro" id="IPR036291">
    <property type="entry name" value="NAD(P)-bd_dom_sf"/>
</dbReference>
<protein>
    <submittedName>
        <fullName evidence="4">Alpha-1,3/1,6-mannosyltransferase ALG2</fullName>
    </submittedName>
</protein>